<dbReference type="AlphaFoldDB" id="A0A090YM90"/>
<organism evidence="2 4">
    <name type="scientific">Bacillus clarus</name>
    <dbReference type="NCBI Taxonomy" id="2338372"/>
    <lineage>
        <taxon>Bacteria</taxon>
        <taxon>Bacillati</taxon>
        <taxon>Bacillota</taxon>
        <taxon>Bacilli</taxon>
        <taxon>Bacillales</taxon>
        <taxon>Bacillaceae</taxon>
        <taxon>Bacillus</taxon>
        <taxon>Bacillus cereus group</taxon>
    </lineage>
</organism>
<sequence>MKWLIALIWMILCGYINGFFGSDKTTANPWIKDDERENGIKHKAIIASWSGVFMFCIISLCNKLLGLGEGKSPYLPDPFAIISKENVELQVLLMLFIMHGIFYLYYQRKLSA</sequence>
<feature type="transmembrane region" description="Helical" evidence="1">
    <location>
        <begin position="87"/>
        <end position="106"/>
    </location>
</feature>
<comment type="caution">
    <text evidence="2">The sequence shown here is derived from an EMBL/GenBank/DDBJ whole genome shotgun (WGS) entry which is preliminary data.</text>
</comment>
<keyword evidence="5" id="KW-1185">Reference proteome</keyword>
<keyword evidence="1" id="KW-1133">Transmembrane helix</keyword>
<accession>A0A090YM90</accession>
<protein>
    <submittedName>
        <fullName evidence="3">Phosphoglycerate mutase</fullName>
    </submittedName>
    <submittedName>
        <fullName evidence="2">Putative membrane protein</fullName>
    </submittedName>
</protein>
<reference evidence="2 4" key="1">
    <citation type="submission" date="2014-04" db="EMBL/GenBank/DDBJ databases">
        <authorList>
            <person name="Bishop-Lilly K.A."/>
            <person name="Broomall S.M."/>
            <person name="Chain P.S."/>
            <person name="Chertkov O."/>
            <person name="Coyne S.R."/>
            <person name="Daligault H.E."/>
            <person name="Davenport K.W."/>
            <person name="Erkkila T."/>
            <person name="Frey K.G."/>
            <person name="Gibbons H.S."/>
            <person name="Gu W."/>
            <person name="Jaissle J."/>
            <person name="Johnson S.L."/>
            <person name="Koroleva G.I."/>
            <person name="Ladner J.T."/>
            <person name="Lo C.-C."/>
            <person name="Minogue T.D."/>
            <person name="Munk C."/>
            <person name="Palacios G.F."/>
            <person name="Redden C.L."/>
            <person name="Rosenzweig C.N."/>
            <person name="Scholz M.B."/>
            <person name="Teshima H."/>
            <person name="Xu Y."/>
        </authorList>
    </citation>
    <scope>NUCLEOTIDE SEQUENCE [LARGE SCALE GENOMIC DNA]</scope>
    <source>
        <strain evidence="2 4">BHP</strain>
    </source>
</reference>
<keyword evidence="1" id="KW-0812">Transmembrane</keyword>
<dbReference type="Proteomes" id="UP000264294">
    <property type="component" value="Unassembled WGS sequence"/>
</dbReference>
<evidence type="ECO:0000313" key="4">
    <source>
        <dbReference type="Proteomes" id="UP000029389"/>
    </source>
</evidence>
<name>A0A090YM90_9BACI</name>
<dbReference type="EMBL" id="QVOD01000035">
    <property type="protein sequence ID" value="RFT64447.1"/>
    <property type="molecule type" value="Genomic_DNA"/>
</dbReference>
<feature type="transmembrane region" description="Helical" evidence="1">
    <location>
        <begin position="45"/>
        <end position="66"/>
    </location>
</feature>
<evidence type="ECO:0000256" key="1">
    <source>
        <dbReference type="SAM" id="Phobius"/>
    </source>
</evidence>
<dbReference type="PATRIC" id="fig|1405.8.peg.1567"/>
<reference evidence="3 5" key="2">
    <citation type="submission" date="2018-08" db="EMBL/GenBank/DDBJ databases">
        <title>Bacillus clarus sp. nov. strain PS00077A.</title>
        <authorList>
            <person name="Mendez Acevedo M."/>
            <person name="Carroll L."/>
            <person name="Mukherjee M."/>
            <person name="Wiedmann M."/>
            <person name="Kovac J."/>
        </authorList>
    </citation>
    <scope>NUCLEOTIDE SEQUENCE [LARGE SCALE GENOMIC DNA]</scope>
    <source>
        <strain evidence="3 5">PS00077A</strain>
    </source>
</reference>
<dbReference type="EMBL" id="JMQC01000008">
    <property type="protein sequence ID" value="KFM99356.1"/>
    <property type="molecule type" value="Genomic_DNA"/>
</dbReference>
<dbReference type="Proteomes" id="UP000029389">
    <property type="component" value="Unassembled WGS sequence"/>
</dbReference>
<keyword evidence="1" id="KW-0472">Membrane</keyword>
<proteinExistence type="predicted"/>
<evidence type="ECO:0000313" key="2">
    <source>
        <dbReference type="EMBL" id="KFM99356.1"/>
    </source>
</evidence>
<dbReference type="RefSeq" id="WP_042979990.1">
    <property type="nucleotide sequence ID" value="NZ_JMQC01000008.1"/>
</dbReference>
<evidence type="ECO:0000313" key="3">
    <source>
        <dbReference type="EMBL" id="RFT64447.1"/>
    </source>
</evidence>
<gene>
    <name evidence="3" type="ORF">D0U04_22065</name>
    <name evidence="2" type="ORF">DJ93_1379</name>
</gene>
<evidence type="ECO:0000313" key="5">
    <source>
        <dbReference type="Proteomes" id="UP000264294"/>
    </source>
</evidence>